<dbReference type="Gene3D" id="3.30.1490.480">
    <property type="entry name" value="Endolytic murein transglycosylase"/>
    <property type="match status" value="1"/>
</dbReference>
<keyword evidence="1 7" id="KW-1003">Cell membrane</keyword>
<comment type="similarity">
    <text evidence="7">Belongs to the transglycosylase MltG family.</text>
</comment>
<reference evidence="10" key="1">
    <citation type="journal article" date="2019" name="Int. J. Syst. Evol. Microbiol.">
        <title>The Global Catalogue of Microorganisms (GCM) 10K type strain sequencing project: providing services to taxonomists for standard genome sequencing and annotation.</title>
        <authorList>
            <consortium name="The Broad Institute Genomics Platform"/>
            <consortium name="The Broad Institute Genome Sequencing Center for Infectious Disease"/>
            <person name="Wu L."/>
            <person name="Ma J."/>
        </authorList>
    </citation>
    <scope>NUCLEOTIDE SEQUENCE [LARGE SCALE GENOMIC DNA]</scope>
    <source>
        <strain evidence="10">CCM 7855</strain>
    </source>
</reference>
<comment type="function">
    <text evidence="7">Functions as a peptidoglycan terminase that cleaves nascent peptidoglycan strands endolytically to terminate their elongation.</text>
</comment>
<dbReference type="Proteomes" id="UP000632454">
    <property type="component" value="Unassembled WGS sequence"/>
</dbReference>
<dbReference type="PANTHER" id="PTHR30518:SF2">
    <property type="entry name" value="ENDOLYTIC MUREIN TRANSGLYCOSYLASE"/>
    <property type="match status" value="1"/>
</dbReference>
<comment type="catalytic activity">
    <reaction evidence="7">
        <text>a peptidoglycan chain = a peptidoglycan chain with N-acetyl-1,6-anhydromuramyl-[peptide] at the reducing end + a peptidoglycan chain with N-acetylglucosamine at the non-reducing end.</text>
        <dbReference type="EC" id="4.2.2.29"/>
    </reaction>
</comment>
<dbReference type="HAMAP" id="MF_02065">
    <property type="entry name" value="MltG"/>
    <property type="match status" value="1"/>
</dbReference>
<evidence type="ECO:0000256" key="2">
    <source>
        <dbReference type="ARBA" id="ARBA00022692"/>
    </source>
</evidence>
<feature type="compositionally biased region" description="Pro residues" evidence="8">
    <location>
        <begin position="29"/>
        <end position="46"/>
    </location>
</feature>
<dbReference type="InterPro" id="IPR003770">
    <property type="entry name" value="MLTG-like"/>
</dbReference>
<evidence type="ECO:0000256" key="3">
    <source>
        <dbReference type="ARBA" id="ARBA00022989"/>
    </source>
</evidence>
<proteinExistence type="inferred from homology"/>
<keyword evidence="4 7" id="KW-0472">Membrane</keyword>
<keyword evidence="2 7" id="KW-0812">Transmembrane</keyword>
<feature type="compositionally biased region" description="Basic and acidic residues" evidence="8">
    <location>
        <begin position="1"/>
        <end position="10"/>
    </location>
</feature>
<accession>A0ABQ1V7F7</accession>
<evidence type="ECO:0000313" key="9">
    <source>
        <dbReference type="EMBL" id="GGF41413.1"/>
    </source>
</evidence>
<evidence type="ECO:0000256" key="6">
    <source>
        <dbReference type="ARBA" id="ARBA00023316"/>
    </source>
</evidence>
<evidence type="ECO:0000256" key="1">
    <source>
        <dbReference type="ARBA" id="ARBA00022475"/>
    </source>
</evidence>
<dbReference type="Pfam" id="PF02618">
    <property type="entry name" value="YceG"/>
    <property type="match status" value="1"/>
</dbReference>
<dbReference type="EC" id="4.2.2.29" evidence="7"/>
<feature type="site" description="Important for catalytic activity" evidence="7">
    <location>
        <position position="392"/>
    </location>
</feature>
<comment type="caution">
    <text evidence="9">The sequence shown here is derived from an EMBL/GenBank/DDBJ whole genome shotgun (WGS) entry which is preliminary data.</text>
</comment>
<comment type="subcellular location">
    <subcellularLocation>
        <location evidence="7">Cell membrane</location>
        <topology evidence="7">Single-pass membrane protein</topology>
    </subcellularLocation>
</comment>
<keyword evidence="10" id="KW-1185">Reference proteome</keyword>
<sequence length="515" mass="55258">MLPRIPRDAPRPGGDSAWQEPDRRARPRVIPPAAPGQVPPGPPAPPSAGDTRRDPYPGENPPPAPRRLPPDPRRYETPPAPSYVDPPLSPPAEEQTTFIARPEPTTDPDAGPDERRTRRTAPGRARGSRSSAHMTRRKRRRRITLAFVLVFMVAVVGALGYTGLRMTGYFVNDDNYSNASGTGDVLVQIPQDSSLTQFGQILQEKGVVASVRAFTDAAGNAPISAGFYKLRTGIPASTAVSMLGGDSNRVGRLVIPPGRQLDTKQTADGSPSIGIFEMLAQATTVTINGQRDGVTAEELAQAAATASPADLGVPSWATDAVSALDGDHRRIEGLIAPVAWEAIDPSLTPVQMLRYLISGSADMFSQWGLTEPNQTGLTPYQTLVSASVVEKEVADPGDYGKVARVIVNRLGKNQRLEMDSTANYTAAVVNIDVSGDAYTAPTKWNTYQVRGLPVTPIGSVGKEPLIATEAPPEGNWIYFVAVDSQGTTLFTDNYEEHLRNRQKACDNKVLAVGCR</sequence>
<feature type="compositionally biased region" description="Pro residues" evidence="8">
    <location>
        <begin position="58"/>
        <end position="67"/>
    </location>
</feature>
<keyword evidence="5 7" id="KW-0456">Lyase</keyword>
<dbReference type="EMBL" id="BMCS01000003">
    <property type="protein sequence ID" value="GGF41413.1"/>
    <property type="molecule type" value="Genomic_DNA"/>
</dbReference>
<name>A0ABQ1V7F7_9NOCA</name>
<protein>
    <recommendedName>
        <fullName evidence="7">Endolytic murein transglycosylase</fullName>
        <ecNumber evidence="7">4.2.2.29</ecNumber>
    </recommendedName>
    <alternativeName>
        <fullName evidence="7">Peptidoglycan lytic transglycosylase</fullName>
    </alternativeName>
    <alternativeName>
        <fullName evidence="7">Peptidoglycan polymerization terminase</fullName>
    </alternativeName>
</protein>
<keyword evidence="3 7" id="KW-1133">Transmembrane helix</keyword>
<evidence type="ECO:0000313" key="10">
    <source>
        <dbReference type="Proteomes" id="UP000632454"/>
    </source>
</evidence>
<feature type="compositionally biased region" description="Low complexity" evidence="8">
    <location>
        <begin position="120"/>
        <end position="132"/>
    </location>
</feature>
<evidence type="ECO:0000256" key="5">
    <source>
        <dbReference type="ARBA" id="ARBA00023239"/>
    </source>
</evidence>
<feature type="region of interest" description="Disordered" evidence="8">
    <location>
        <begin position="1"/>
        <end position="137"/>
    </location>
</feature>
<feature type="transmembrane region" description="Helical" evidence="7">
    <location>
        <begin position="143"/>
        <end position="164"/>
    </location>
</feature>
<keyword evidence="6 7" id="KW-0961">Cell wall biogenesis/degradation</keyword>
<gene>
    <name evidence="7" type="primary">mltG</name>
    <name evidence="9" type="ORF">GCM10007298_41480</name>
</gene>
<dbReference type="PANTHER" id="PTHR30518">
    <property type="entry name" value="ENDOLYTIC MUREIN TRANSGLYCOSYLASE"/>
    <property type="match status" value="1"/>
</dbReference>
<evidence type="ECO:0000256" key="4">
    <source>
        <dbReference type="ARBA" id="ARBA00023136"/>
    </source>
</evidence>
<organism evidence="9 10">
    <name type="scientific">Williamsia phyllosphaerae</name>
    <dbReference type="NCBI Taxonomy" id="885042"/>
    <lineage>
        <taxon>Bacteria</taxon>
        <taxon>Bacillati</taxon>
        <taxon>Actinomycetota</taxon>
        <taxon>Actinomycetes</taxon>
        <taxon>Mycobacteriales</taxon>
        <taxon>Nocardiaceae</taxon>
        <taxon>Williamsia</taxon>
    </lineage>
</organism>
<evidence type="ECO:0000256" key="7">
    <source>
        <dbReference type="HAMAP-Rule" id="MF_02065"/>
    </source>
</evidence>
<evidence type="ECO:0000256" key="8">
    <source>
        <dbReference type="SAM" id="MobiDB-lite"/>
    </source>
</evidence>